<gene>
    <name evidence="2" type="ORF">SMN809_LOCUS81872</name>
</gene>
<feature type="non-terminal residue" evidence="2">
    <location>
        <position position="148"/>
    </location>
</feature>
<sequence length="148" mass="16779">MVLLAKKNAICTPDLTRPISLLDSFLKVQERLFLTRFIHVLKNRGILPDNQSGFRAGFRLQTRVLLLIEQISSYMANSSPVATVFVDFKSAFDQLWFEGCLGKLISLGIPLAYVKWIQTWLLGRKATIEVQGKRSRWIEINRGGPQGS</sequence>
<dbReference type="AlphaFoldDB" id="A0A8S3JU90"/>
<dbReference type="PANTHER" id="PTHR19446">
    <property type="entry name" value="REVERSE TRANSCRIPTASES"/>
    <property type="match status" value="1"/>
</dbReference>
<organism evidence="2 3">
    <name type="scientific">Rotaria magnacalcarata</name>
    <dbReference type="NCBI Taxonomy" id="392030"/>
    <lineage>
        <taxon>Eukaryota</taxon>
        <taxon>Metazoa</taxon>
        <taxon>Spiralia</taxon>
        <taxon>Gnathifera</taxon>
        <taxon>Rotifera</taxon>
        <taxon>Eurotatoria</taxon>
        <taxon>Bdelloidea</taxon>
        <taxon>Philodinida</taxon>
        <taxon>Philodinidae</taxon>
        <taxon>Rotaria</taxon>
    </lineage>
</organism>
<proteinExistence type="predicted"/>
<dbReference type="EMBL" id="CAJOBI010349701">
    <property type="protein sequence ID" value="CAF5220384.1"/>
    <property type="molecule type" value="Genomic_DNA"/>
</dbReference>
<evidence type="ECO:0000259" key="1">
    <source>
        <dbReference type="PROSITE" id="PS50878"/>
    </source>
</evidence>
<evidence type="ECO:0000313" key="2">
    <source>
        <dbReference type="EMBL" id="CAF5220384.1"/>
    </source>
</evidence>
<protein>
    <recommendedName>
        <fullName evidence="1">Reverse transcriptase domain-containing protein</fullName>
    </recommendedName>
</protein>
<dbReference type="Proteomes" id="UP000676336">
    <property type="component" value="Unassembled WGS sequence"/>
</dbReference>
<comment type="caution">
    <text evidence="2">The sequence shown here is derived from an EMBL/GenBank/DDBJ whole genome shotgun (WGS) entry which is preliminary data.</text>
</comment>
<name>A0A8S3JU90_9BILA</name>
<evidence type="ECO:0000313" key="3">
    <source>
        <dbReference type="Proteomes" id="UP000676336"/>
    </source>
</evidence>
<feature type="domain" description="Reverse transcriptase" evidence="1">
    <location>
        <begin position="1"/>
        <end position="148"/>
    </location>
</feature>
<dbReference type="InterPro" id="IPR000477">
    <property type="entry name" value="RT_dom"/>
</dbReference>
<dbReference type="Pfam" id="PF00078">
    <property type="entry name" value="RVT_1"/>
    <property type="match status" value="1"/>
</dbReference>
<dbReference type="PROSITE" id="PS50878">
    <property type="entry name" value="RT_POL"/>
    <property type="match status" value="1"/>
</dbReference>
<reference evidence="2" key="1">
    <citation type="submission" date="2021-02" db="EMBL/GenBank/DDBJ databases">
        <authorList>
            <person name="Nowell W R."/>
        </authorList>
    </citation>
    <scope>NUCLEOTIDE SEQUENCE</scope>
</reference>
<accession>A0A8S3JU90</accession>